<name>A0ABX7UWN0_9GAMM</name>
<feature type="chain" id="PRO_5045855786" description="Type 1 fimbrial protein" evidence="1">
    <location>
        <begin position="26"/>
        <end position="106"/>
    </location>
</feature>
<dbReference type="Proteomes" id="UP000671960">
    <property type="component" value="Chromosome"/>
</dbReference>
<gene>
    <name evidence="2" type="ORF">HC231_08840</name>
</gene>
<sequence>MSSLSKWVLFGGVALCSLTSGIASASDAASGIIRFTGQIVASPCVASAQQAVVNFSCYQEGKQANYRYNTNSATAANHVLPDLIEETRMDWVNAERTARLLTVTYR</sequence>
<feature type="signal peptide" evidence="1">
    <location>
        <begin position="1"/>
        <end position="25"/>
    </location>
</feature>
<evidence type="ECO:0000256" key="1">
    <source>
        <dbReference type="SAM" id="SignalP"/>
    </source>
</evidence>
<evidence type="ECO:0000313" key="2">
    <source>
        <dbReference type="EMBL" id="QTF08014.1"/>
    </source>
</evidence>
<keyword evidence="1" id="KW-0732">Signal</keyword>
<accession>A0ABX7UWN0</accession>
<evidence type="ECO:0000313" key="3">
    <source>
        <dbReference type="Proteomes" id="UP000671960"/>
    </source>
</evidence>
<protein>
    <recommendedName>
        <fullName evidence="4">Type 1 fimbrial protein</fullName>
    </recommendedName>
</protein>
<evidence type="ECO:0008006" key="4">
    <source>
        <dbReference type="Google" id="ProtNLM"/>
    </source>
</evidence>
<reference evidence="2 3" key="1">
    <citation type="submission" date="2020-03" db="EMBL/GenBank/DDBJ databases">
        <authorList>
            <person name="Bakhshi Ganjeh M."/>
        </authorList>
    </citation>
    <scope>NUCLEOTIDE SEQUENCE [LARGE SCALE GENOMIC DNA]</scope>
    <source>
        <strain evidence="3">Iran 50</strain>
    </source>
</reference>
<dbReference type="EMBL" id="CP050854">
    <property type="protein sequence ID" value="QTF08014.1"/>
    <property type="molecule type" value="Genomic_DNA"/>
</dbReference>
<proteinExistence type="predicted"/>
<organism evidence="2 3">
    <name type="scientific">Brenneria izadpanahii</name>
    <dbReference type="NCBI Taxonomy" id="2722756"/>
    <lineage>
        <taxon>Bacteria</taxon>
        <taxon>Pseudomonadati</taxon>
        <taxon>Pseudomonadota</taxon>
        <taxon>Gammaproteobacteria</taxon>
        <taxon>Enterobacterales</taxon>
        <taxon>Pectobacteriaceae</taxon>
        <taxon>Brenneria</taxon>
    </lineage>
</organism>
<dbReference type="RefSeq" id="WP_208230635.1">
    <property type="nucleotide sequence ID" value="NZ_CP050854.1"/>
</dbReference>
<keyword evidence="3" id="KW-1185">Reference proteome</keyword>